<evidence type="ECO:0000259" key="13">
    <source>
        <dbReference type="PROSITE" id="PS50106"/>
    </source>
</evidence>
<evidence type="ECO:0000256" key="10">
    <source>
        <dbReference type="PIRSR" id="PIRSR611782-2"/>
    </source>
</evidence>
<accession>A0A178IKH5</accession>
<keyword evidence="5" id="KW-0677">Repeat</keyword>
<dbReference type="GO" id="GO:0004252">
    <property type="term" value="F:serine-type endopeptidase activity"/>
    <property type="evidence" value="ECO:0007669"/>
    <property type="project" value="InterPro"/>
</dbReference>
<keyword evidence="7" id="KW-0378">Hydrolase</keyword>
<dbReference type="SUPFAM" id="SSF50494">
    <property type="entry name" value="Trypsin-like serine proteases"/>
    <property type="match status" value="1"/>
</dbReference>
<evidence type="ECO:0000256" key="5">
    <source>
        <dbReference type="ARBA" id="ARBA00022737"/>
    </source>
</evidence>
<comment type="caution">
    <text evidence="14">The sequence shown here is derived from an EMBL/GenBank/DDBJ whole genome shotgun (WGS) entry which is preliminary data.</text>
</comment>
<dbReference type="EMBL" id="LRRQ01000086">
    <property type="protein sequence ID" value="OAM89616.1"/>
    <property type="molecule type" value="Genomic_DNA"/>
</dbReference>
<dbReference type="AlphaFoldDB" id="A0A178IKH5"/>
<gene>
    <name evidence="14" type="ORF">AW736_12350</name>
</gene>
<dbReference type="PANTHER" id="PTHR22939:SF129">
    <property type="entry name" value="SERINE PROTEASE HTRA2, MITOCHONDRIAL"/>
    <property type="match status" value="1"/>
</dbReference>
<name>A0A178IKH5_9BACT</name>
<proteinExistence type="inferred from homology"/>
<evidence type="ECO:0000256" key="6">
    <source>
        <dbReference type="ARBA" id="ARBA00022764"/>
    </source>
</evidence>
<feature type="binding site" evidence="10">
    <location>
        <position position="127"/>
    </location>
    <ligand>
        <name>substrate</name>
    </ligand>
</feature>
<feature type="compositionally biased region" description="Basic and acidic residues" evidence="11">
    <location>
        <begin position="376"/>
        <end position="386"/>
    </location>
</feature>
<dbReference type="InterPro" id="IPR041489">
    <property type="entry name" value="PDZ_6"/>
</dbReference>
<dbReference type="PRINTS" id="PR00834">
    <property type="entry name" value="PROTEASES2C"/>
</dbReference>
<dbReference type="NCBIfam" id="TIGR02037">
    <property type="entry name" value="degP_htrA_DO"/>
    <property type="match status" value="1"/>
</dbReference>
<dbReference type="Pfam" id="PF13180">
    <property type="entry name" value="PDZ_2"/>
    <property type="match status" value="1"/>
</dbReference>
<dbReference type="InterPro" id="IPR011782">
    <property type="entry name" value="Pept_S1C_Do"/>
</dbReference>
<feature type="active site" description="Charge relay system" evidence="9">
    <location>
        <position position="230"/>
    </location>
</feature>
<organism evidence="14 15">
    <name type="scientific">Termitidicoccus mucosus</name>
    <dbReference type="NCBI Taxonomy" id="1184151"/>
    <lineage>
        <taxon>Bacteria</taxon>
        <taxon>Pseudomonadati</taxon>
        <taxon>Verrucomicrobiota</taxon>
        <taxon>Opitutia</taxon>
        <taxon>Opitutales</taxon>
        <taxon>Opitutaceae</taxon>
        <taxon>Termitidicoccus</taxon>
    </lineage>
</organism>
<dbReference type="InterPro" id="IPR001940">
    <property type="entry name" value="Peptidase_S1C"/>
</dbReference>
<evidence type="ECO:0000256" key="1">
    <source>
        <dbReference type="ARBA" id="ARBA00004418"/>
    </source>
</evidence>
<dbReference type="GO" id="GO:0042597">
    <property type="term" value="C:periplasmic space"/>
    <property type="evidence" value="ECO:0007669"/>
    <property type="project" value="UniProtKB-SubCell"/>
</dbReference>
<comment type="similarity">
    <text evidence="2">Belongs to the peptidase S1C family.</text>
</comment>
<dbReference type="PROSITE" id="PS50106">
    <property type="entry name" value="PDZ"/>
    <property type="match status" value="2"/>
</dbReference>
<feature type="binding site" evidence="10">
    <location>
        <begin position="228"/>
        <end position="230"/>
    </location>
    <ligand>
        <name>substrate</name>
    </ligand>
</feature>
<dbReference type="SUPFAM" id="SSF50156">
    <property type="entry name" value="PDZ domain-like"/>
    <property type="match status" value="2"/>
</dbReference>
<dbReference type="InterPro" id="IPR009003">
    <property type="entry name" value="Peptidase_S1_PA"/>
</dbReference>
<sequence>MGGGLLAAGALAFSVAFAAGETKPSVSINVDDKPLARTASDSYAPVIKQVAPSVVKVLVTERAKNVPVQDNPFFNDPRFREFFGPFGFGGPGGPFGGGGRMQRQPEQNGLGSGVVVSADGYVVTNSHVVTGADVIKVSFNDGRELSAKVIGTDPKSDLAVIKVDAADLPAITFADSDQLEVGDRVLAIGNPFGIGQTVTSGMVSGLGRATLGLDYEDFIQTDAAINPGNSGGALVDVRGRLVGVNTAILSRSGGFQGIGFAIPANMTRSIMEQLVAHGKVTRGYIGVMVQNITPAFAEQFNLDKTEGALVSEIVGDGPAEKAGLKTGDVITEFNKKPIKDGRTLKLTVANVAPGQTVPVVVARDGKSETLELKVGELPRDPDDREGPAVAGSGSNEGTLQGVGVSDLSSRARREFDIPARIRGALVTEVAPDSAAAEAGLQPGDVILEINRQPVQSSEDAVRLTENPKSRKTLLLIWNQKGTRFVAVDETGDR</sequence>
<feature type="region of interest" description="Disordered" evidence="11">
    <location>
        <begin position="376"/>
        <end position="402"/>
    </location>
</feature>
<dbReference type="GO" id="GO:0006508">
    <property type="term" value="P:proteolysis"/>
    <property type="evidence" value="ECO:0007669"/>
    <property type="project" value="UniProtKB-KW"/>
</dbReference>
<evidence type="ECO:0000256" key="3">
    <source>
        <dbReference type="ARBA" id="ARBA00022670"/>
    </source>
</evidence>
<comment type="subcellular location">
    <subcellularLocation>
        <location evidence="1">Periplasm</location>
    </subcellularLocation>
</comment>
<evidence type="ECO:0000313" key="15">
    <source>
        <dbReference type="Proteomes" id="UP000078486"/>
    </source>
</evidence>
<dbReference type="Pfam" id="PF17820">
    <property type="entry name" value="PDZ_6"/>
    <property type="match status" value="1"/>
</dbReference>
<dbReference type="InterPro" id="IPR001478">
    <property type="entry name" value="PDZ"/>
</dbReference>
<feature type="domain" description="PDZ" evidence="13">
    <location>
        <begin position="274"/>
        <end position="365"/>
    </location>
</feature>
<keyword evidence="4 12" id="KW-0732">Signal</keyword>
<dbReference type="InterPro" id="IPR036034">
    <property type="entry name" value="PDZ_sf"/>
</dbReference>
<dbReference type="Proteomes" id="UP000078486">
    <property type="component" value="Unassembled WGS sequence"/>
</dbReference>
<dbReference type="STRING" id="1184151.AW736_12350"/>
<dbReference type="Gene3D" id="2.40.10.120">
    <property type="match status" value="1"/>
</dbReference>
<dbReference type="SMART" id="SM00228">
    <property type="entry name" value="PDZ"/>
    <property type="match status" value="2"/>
</dbReference>
<dbReference type="CDD" id="cd10839">
    <property type="entry name" value="cpPDZ1_DegP-like"/>
    <property type="match status" value="1"/>
</dbReference>
<feature type="chain" id="PRO_5008089018" evidence="12">
    <location>
        <begin position="19"/>
        <end position="493"/>
    </location>
</feature>
<dbReference type="PANTHER" id="PTHR22939">
    <property type="entry name" value="SERINE PROTEASE FAMILY S1C HTRA-RELATED"/>
    <property type="match status" value="1"/>
</dbReference>
<reference evidence="14 15" key="1">
    <citation type="submission" date="2016-01" db="EMBL/GenBank/DDBJ databases">
        <title>High potential of lignocellulose degradation of a new Verrucomicrobia species.</title>
        <authorList>
            <person name="Wang Y."/>
            <person name="Shi Y."/>
            <person name="Qiu Z."/>
            <person name="Liu S."/>
            <person name="Yang H."/>
        </authorList>
    </citation>
    <scope>NUCLEOTIDE SEQUENCE [LARGE SCALE GENOMIC DNA]</scope>
    <source>
        <strain evidence="14 15">TSB47</strain>
    </source>
</reference>
<keyword evidence="6" id="KW-0574">Periplasm</keyword>
<evidence type="ECO:0000256" key="9">
    <source>
        <dbReference type="PIRSR" id="PIRSR611782-1"/>
    </source>
</evidence>
<evidence type="ECO:0000256" key="4">
    <source>
        <dbReference type="ARBA" id="ARBA00022729"/>
    </source>
</evidence>
<keyword evidence="3" id="KW-0645">Protease</keyword>
<keyword evidence="15" id="KW-1185">Reference proteome</keyword>
<evidence type="ECO:0000313" key="14">
    <source>
        <dbReference type="EMBL" id="OAM89616.1"/>
    </source>
</evidence>
<feature type="domain" description="PDZ" evidence="13">
    <location>
        <begin position="388"/>
        <end position="479"/>
    </location>
</feature>
<protein>
    <submittedName>
        <fullName evidence="14">Peptidase S1</fullName>
    </submittedName>
</protein>
<dbReference type="Gene3D" id="2.30.42.10">
    <property type="match status" value="2"/>
</dbReference>
<feature type="active site" description="Charge relay system" evidence="9">
    <location>
        <position position="127"/>
    </location>
</feature>
<feature type="active site" description="Charge relay system" evidence="9">
    <location>
        <position position="157"/>
    </location>
</feature>
<evidence type="ECO:0000256" key="2">
    <source>
        <dbReference type="ARBA" id="ARBA00010541"/>
    </source>
</evidence>
<feature type="signal peptide" evidence="12">
    <location>
        <begin position="1"/>
        <end position="18"/>
    </location>
</feature>
<dbReference type="Pfam" id="PF13365">
    <property type="entry name" value="Trypsin_2"/>
    <property type="match status" value="1"/>
</dbReference>
<dbReference type="FunFam" id="2.40.10.10:FF:000001">
    <property type="entry name" value="Periplasmic serine protease DegS"/>
    <property type="match status" value="1"/>
</dbReference>
<evidence type="ECO:0000256" key="8">
    <source>
        <dbReference type="ARBA" id="ARBA00022825"/>
    </source>
</evidence>
<feature type="binding site" evidence="10">
    <location>
        <position position="157"/>
    </location>
    <ligand>
        <name>substrate</name>
    </ligand>
</feature>
<keyword evidence="8" id="KW-0720">Serine protease</keyword>
<evidence type="ECO:0000256" key="12">
    <source>
        <dbReference type="SAM" id="SignalP"/>
    </source>
</evidence>
<evidence type="ECO:0000256" key="7">
    <source>
        <dbReference type="ARBA" id="ARBA00022801"/>
    </source>
</evidence>
<evidence type="ECO:0000256" key="11">
    <source>
        <dbReference type="SAM" id="MobiDB-lite"/>
    </source>
</evidence>